<feature type="domain" description="P-type ATPase A" evidence="19">
    <location>
        <begin position="131"/>
        <end position="193"/>
    </location>
</feature>
<evidence type="ECO:0000256" key="13">
    <source>
        <dbReference type="ARBA" id="ARBA00034036"/>
    </source>
</evidence>
<feature type="transmembrane region" description="Helical" evidence="17">
    <location>
        <begin position="1172"/>
        <end position="1191"/>
    </location>
</feature>
<feature type="transmembrane region" description="Helical" evidence="17">
    <location>
        <begin position="311"/>
        <end position="329"/>
    </location>
</feature>
<evidence type="ECO:0000256" key="12">
    <source>
        <dbReference type="ARBA" id="ARBA00023136"/>
    </source>
</evidence>
<feature type="transmembrane region" description="Helical" evidence="17">
    <location>
        <begin position="74"/>
        <end position="92"/>
    </location>
</feature>
<evidence type="ECO:0000256" key="8">
    <source>
        <dbReference type="ARBA" id="ARBA00022840"/>
    </source>
</evidence>
<protein>
    <recommendedName>
        <fullName evidence="17">Phospholipid-transporting ATPase</fullName>
        <ecNumber evidence="17">7.6.2.1</ecNumber>
    </recommendedName>
</protein>
<evidence type="ECO:0000256" key="10">
    <source>
        <dbReference type="ARBA" id="ARBA00022967"/>
    </source>
</evidence>
<feature type="binding site" evidence="15">
    <location>
        <position position="1033"/>
    </location>
    <ligand>
        <name>ATP</name>
        <dbReference type="ChEBI" id="CHEBI:30616"/>
    </ligand>
</feature>
<feature type="binding site" evidence="15">
    <location>
        <position position="427"/>
    </location>
    <ligand>
        <name>ATP</name>
        <dbReference type="ChEBI" id="CHEBI:30616"/>
    </ligand>
</feature>
<dbReference type="GO" id="GO:0005783">
    <property type="term" value="C:endoplasmic reticulum"/>
    <property type="evidence" value="ECO:0007669"/>
    <property type="project" value="TreeGrafter"/>
</dbReference>
<dbReference type="FunFam" id="3.40.50.1000:FF:000034">
    <property type="entry name" value="Phospholipid-transporting ATPase"/>
    <property type="match status" value="1"/>
</dbReference>
<dbReference type="NCBIfam" id="TIGR01652">
    <property type="entry name" value="ATPase-Plipid"/>
    <property type="match status" value="1"/>
</dbReference>
<feature type="binding site" evidence="15">
    <location>
        <position position="800"/>
    </location>
    <ligand>
        <name>ATP</name>
        <dbReference type="ChEBI" id="CHEBI:30616"/>
    </ligand>
</feature>
<keyword evidence="23" id="KW-1185">Reference proteome</keyword>
<dbReference type="SUPFAM" id="SSF81665">
    <property type="entry name" value="Calcium ATPase, transmembrane domain M"/>
    <property type="match status" value="1"/>
</dbReference>
<dbReference type="InterPro" id="IPR023214">
    <property type="entry name" value="HAD_sf"/>
</dbReference>
<feature type="transmembrane region" description="Helical" evidence="17">
    <location>
        <begin position="1234"/>
        <end position="1256"/>
    </location>
</feature>
<dbReference type="InterPro" id="IPR059000">
    <property type="entry name" value="ATPase_P-type_domA"/>
</dbReference>
<evidence type="ECO:0000259" key="19">
    <source>
        <dbReference type="Pfam" id="PF00122"/>
    </source>
</evidence>
<feature type="binding site" evidence="15">
    <location>
        <position position="426"/>
    </location>
    <ligand>
        <name>ATP</name>
        <dbReference type="ChEBI" id="CHEBI:30616"/>
    </ligand>
</feature>
<dbReference type="Gene3D" id="2.70.150.10">
    <property type="entry name" value="Calcium-transporting ATPase, cytoplasmic transduction domain A"/>
    <property type="match status" value="1"/>
</dbReference>
<dbReference type="EMBL" id="CVRI01000001">
    <property type="protein sequence ID" value="CRK86517.1"/>
    <property type="molecule type" value="Genomic_DNA"/>
</dbReference>
<feature type="region of interest" description="Disordered" evidence="18">
    <location>
        <begin position="545"/>
        <end position="572"/>
    </location>
</feature>
<dbReference type="NCBIfam" id="TIGR01494">
    <property type="entry name" value="ATPase_P-type"/>
    <property type="match status" value="1"/>
</dbReference>
<proteinExistence type="inferred from homology"/>
<dbReference type="SFLD" id="SFLDF00027">
    <property type="entry name" value="p-type_atpase"/>
    <property type="match status" value="1"/>
</dbReference>
<feature type="binding site" evidence="16">
    <location>
        <position position="1029"/>
    </location>
    <ligand>
        <name>Mg(2+)</name>
        <dbReference type="ChEBI" id="CHEBI:18420"/>
    </ligand>
</feature>
<name>A0A1J1HEU5_9DIPT</name>
<dbReference type="STRING" id="568069.A0A1J1HEU5"/>
<dbReference type="EC" id="7.6.2.1" evidence="17"/>
<dbReference type="SUPFAM" id="SSF81660">
    <property type="entry name" value="Metal cation-transporting ATPase, ATP-binding domain N"/>
    <property type="match status" value="1"/>
</dbReference>
<dbReference type="GO" id="GO:0140326">
    <property type="term" value="F:ATPase-coupled intramembrane lipid transporter activity"/>
    <property type="evidence" value="ECO:0007669"/>
    <property type="project" value="UniProtKB-EC"/>
</dbReference>
<evidence type="ECO:0000256" key="6">
    <source>
        <dbReference type="ARBA" id="ARBA00022723"/>
    </source>
</evidence>
<dbReference type="GO" id="GO:0016887">
    <property type="term" value="F:ATP hydrolysis activity"/>
    <property type="evidence" value="ECO:0007669"/>
    <property type="project" value="InterPro"/>
</dbReference>
<feature type="transmembrane region" description="Helical" evidence="17">
    <location>
        <begin position="1083"/>
        <end position="1104"/>
    </location>
</feature>
<evidence type="ECO:0000256" key="14">
    <source>
        <dbReference type="PIRSR" id="PIRSR606539-1"/>
    </source>
</evidence>
<dbReference type="Pfam" id="PF00122">
    <property type="entry name" value="E1-E2_ATPase"/>
    <property type="match status" value="1"/>
</dbReference>
<feature type="binding site" evidence="15">
    <location>
        <position position="777"/>
    </location>
    <ligand>
        <name>ATP</name>
        <dbReference type="ChEBI" id="CHEBI:30616"/>
    </ligand>
</feature>
<dbReference type="SUPFAM" id="SSF81653">
    <property type="entry name" value="Calcium ATPase, transduction domain A"/>
    <property type="match status" value="1"/>
</dbReference>
<dbReference type="Gene3D" id="3.40.50.1000">
    <property type="entry name" value="HAD superfamily/HAD-like"/>
    <property type="match status" value="2"/>
</dbReference>
<dbReference type="InterPro" id="IPR036412">
    <property type="entry name" value="HAD-like_sf"/>
</dbReference>
<evidence type="ECO:0000256" key="3">
    <source>
        <dbReference type="ARBA" id="ARBA00008109"/>
    </source>
</evidence>
<dbReference type="InterPro" id="IPR006539">
    <property type="entry name" value="P-type_ATPase_IV"/>
</dbReference>
<feature type="transmembrane region" description="Helical" evidence="17">
    <location>
        <begin position="360"/>
        <end position="379"/>
    </location>
</feature>
<evidence type="ECO:0000256" key="5">
    <source>
        <dbReference type="ARBA" id="ARBA00022692"/>
    </source>
</evidence>
<feature type="binding site" evidence="15">
    <location>
        <position position="916"/>
    </location>
    <ligand>
        <name>ATP</name>
        <dbReference type="ChEBI" id="CHEBI:30616"/>
    </ligand>
</feature>
<evidence type="ECO:0000313" key="23">
    <source>
        <dbReference type="Proteomes" id="UP000183832"/>
    </source>
</evidence>
<dbReference type="InterPro" id="IPR023298">
    <property type="entry name" value="ATPase_P-typ_TM_dom_sf"/>
</dbReference>
<dbReference type="InterPro" id="IPR001757">
    <property type="entry name" value="P_typ_ATPase"/>
</dbReference>
<feature type="binding site" evidence="16">
    <location>
        <position position="427"/>
    </location>
    <ligand>
        <name>Mg(2+)</name>
        <dbReference type="ChEBI" id="CHEBI:18420"/>
    </ligand>
</feature>
<feature type="domain" description="P-type ATPase N-terminal" evidence="20">
    <location>
        <begin position="40"/>
        <end position="101"/>
    </location>
</feature>
<sequence length="1331" mass="152066">MSHEGETVYRKPKFWRKGNRISATDGTVHIKIGAGFNLSNDHPKQKKPPSQQNRIISTKYTLLTFLPQNLFEQFRRIANFYFLIMTIIALSIDSPVSPLTSLIPLVFVIAVTAAKQGYEDFLRYRADNMVNKSMVTVVRNSIETDVRCEDIVPGDLVRISRDCDVPCDLVLLKSSDNGKCFITTANLDGETNLKTLVVPKGLPDVDIPKLYTLGSIECEQSHTDLYSFNGRIVLPNNINRISVIPTDMELQTGLHNIPLMAENLMLRGSRVRNTEWAIACAVYTGQDTKLALNSKITKNKMSSSEQFINKYLAFFIVLLLAVVTVSYFMKRYFDLHHPEHNSYLRQVFDEYVVSEFLQDYFSFLILFNYLIPISLYVTIEMHKFVGAFFLEWDPHLYDEETNQPCIVNTSDLNEELGQINILFSDKTGTLTKNIMIFKQCSINGKIYMKQGRGLQEKDRNYSLKIGECSKSVYTFFEALAICHTVQVAGTYEEDEDRADEEQSLLTVNADVPPIFHKSLEELTDIESIQEEVDFITARHTVTFSHRNGSNNRNGNVGVDEIRPSSDTVHTKSTRLELHKRPLSLSNIQIMESSGLTTPEILSRENLLLKKIQVQEYKRTVSHHNDDDDKNRRDGIMTHRRTKSSVPFSTGAEIMSAHSVRPSNFQRNVSVRTSTREYYAAPQYTEAQVVERQESMLHRKELESFIDLLDYQASSPDEKALVEACARLGIIFLNDNNDIYTLRLRMKRKADTDFMDIQNMEDEKNEIVQFKRLQVLEFTSDRKRMSVIVMDKFGQIWIYTKGAESHVLPLCNSKSNHVSLLTQKHINEFAKEGLRTLAVARRKLTKTEFINFNNQLIEANSSLTNRAEKVEMCQRKVETGLDLLGATAVEDALQDNVRDTLVSIRAAGIKVWVLTGDKVETALNIALSCGHIPDNAGKYFIVECKNEAQLNGHFEALARELKRNSGQEYALLIDGMSLSIALQHASEKFRDLAYKCHAVLCCRLSPLQKCEVVHLVKSHPSKPVTGAIGDGANDVSMIQEAHVGLGIVGKEGRQAARCADYAFANFSMLKRIVLLHGHYFSQRLALLVLYFFYKNVVFMGVQLFFQANSLFSSQSIFDSLFLTLFNVTYTTLPILFISITEKIYDEETLMTQPSYYKLISGNKLFSWRYFNSWMFIGLYHSIIVYFFAWIIWNDNSAMYAEGRTMNFLCFGVFMVHNVVVVVNLKLLIEAIYKTYIFVATIWLSVFGFMGTTFVYNLFNAGYDMNLYMVYTKMLTSWIFWILSSLIVVAALLPDLFFKALEALNFRFRTIFPGNEVMGTKKFGPKLVQTTYL</sequence>
<evidence type="ECO:0000256" key="1">
    <source>
        <dbReference type="ARBA" id="ARBA00004141"/>
    </source>
</evidence>
<evidence type="ECO:0000313" key="22">
    <source>
        <dbReference type="EMBL" id="CRK86517.1"/>
    </source>
</evidence>
<feature type="binding site" evidence="15">
    <location>
        <position position="1032"/>
    </location>
    <ligand>
        <name>ATP</name>
        <dbReference type="ChEBI" id="CHEBI:30616"/>
    </ligand>
</feature>
<evidence type="ECO:0000259" key="21">
    <source>
        <dbReference type="Pfam" id="PF16212"/>
    </source>
</evidence>
<comment type="subcellular location">
    <subcellularLocation>
        <location evidence="2">Endomembrane system</location>
    </subcellularLocation>
    <subcellularLocation>
        <location evidence="1 17">Membrane</location>
        <topology evidence="1 17">Multi-pass membrane protein</topology>
    </subcellularLocation>
</comment>
<dbReference type="SUPFAM" id="SSF56784">
    <property type="entry name" value="HAD-like"/>
    <property type="match status" value="1"/>
</dbReference>
<keyword evidence="12 17" id="KW-0472">Membrane</keyword>
<dbReference type="InterPro" id="IPR032630">
    <property type="entry name" value="P_typ_ATPase_c"/>
</dbReference>
<dbReference type="PANTHER" id="PTHR24092:SF175">
    <property type="entry name" value="PHOSPHOLIPID-TRANSPORTING ATPASE"/>
    <property type="match status" value="1"/>
</dbReference>
<feature type="active site" description="4-aspartylphosphate intermediate" evidence="14">
    <location>
        <position position="425"/>
    </location>
</feature>
<evidence type="ECO:0000256" key="11">
    <source>
        <dbReference type="ARBA" id="ARBA00022989"/>
    </source>
</evidence>
<reference evidence="22 23" key="1">
    <citation type="submission" date="2015-04" db="EMBL/GenBank/DDBJ databases">
        <authorList>
            <person name="Syromyatnikov M.Y."/>
            <person name="Popov V.N."/>
        </authorList>
    </citation>
    <scope>NUCLEOTIDE SEQUENCE [LARGE SCALE GENOMIC DNA]</scope>
</reference>
<dbReference type="Pfam" id="PF16212">
    <property type="entry name" value="PhoLip_ATPase_C"/>
    <property type="match status" value="1"/>
</dbReference>
<feature type="transmembrane region" description="Helical" evidence="17">
    <location>
        <begin position="1119"/>
        <end position="1139"/>
    </location>
</feature>
<dbReference type="FunFam" id="2.70.150.10:FF:000104">
    <property type="entry name" value="Phospholipid-transporting ATPase"/>
    <property type="match status" value="1"/>
</dbReference>
<feature type="binding site" evidence="15">
    <location>
        <position position="717"/>
    </location>
    <ligand>
        <name>ATP</name>
        <dbReference type="ChEBI" id="CHEBI:30616"/>
    </ligand>
</feature>
<keyword evidence="11 17" id="KW-1133">Transmembrane helix</keyword>
<keyword evidence="9 16" id="KW-0460">Magnesium</keyword>
<keyword evidence="5 17" id="KW-0812">Transmembrane</keyword>
<dbReference type="Pfam" id="PF13246">
    <property type="entry name" value="Cation_ATPase"/>
    <property type="match status" value="1"/>
</dbReference>
<dbReference type="InterPro" id="IPR032631">
    <property type="entry name" value="P-type_ATPase_N"/>
</dbReference>
<evidence type="ECO:0000256" key="7">
    <source>
        <dbReference type="ARBA" id="ARBA00022741"/>
    </source>
</evidence>
<feature type="binding site" evidence="15">
    <location>
        <position position="915"/>
    </location>
    <ligand>
        <name>ATP</name>
        <dbReference type="ChEBI" id="CHEBI:30616"/>
    </ligand>
</feature>
<dbReference type="PRINTS" id="PR00119">
    <property type="entry name" value="CATATPASE"/>
</dbReference>
<evidence type="ECO:0000256" key="4">
    <source>
        <dbReference type="ARBA" id="ARBA00022553"/>
    </source>
</evidence>
<evidence type="ECO:0000256" key="16">
    <source>
        <dbReference type="PIRSR" id="PIRSR606539-3"/>
    </source>
</evidence>
<evidence type="ECO:0000256" key="15">
    <source>
        <dbReference type="PIRSR" id="PIRSR606539-2"/>
    </source>
</evidence>
<dbReference type="GO" id="GO:0005524">
    <property type="term" value="F:ATP binding"/>
    <property type="evidence" value="ECO:0007669"/>
    <property type="project" value="UniProtKB-UniRule"/>
</dbReference>
<evidence type="ECO:0000256" key="17">
    <source>
        <dbReference type="RuleBase" id="RU362033"/>
    </source>
</evidence>
<evidence type="ECO:0000256" key="9">
    <source>
        <dbReference type="ARBA" id="ARBA00022842"/>
    </source>
</evidence>
<comment type="catalytic activity">
    <reaction evidence="13 17">
        <text>ATP + H2O + phospholipidSide 1 = ADP + phosphate + phospholipidSide 2.</text>
        <dbReference type="EC" id="7.6.2.1"/>
    </reaction>
</comment>
<dbReference type="InterPro" id="IPR018303">
    <property type="entry name" value="ATPase_P-typ_P_site"/>
</dbReference>
<feature type="transmembrane region" description="Helical" evidence="17">
    <location>
        <begin position="1203"/>
        <end position="1227"/>
    </location>
</feature>
<feature type="compositionally biased region" description="Low complexity" evidence="18">
    <location>
        <begin position="546"/>
        <end position="558"/>
    </location>
</feature>
<keyword evidence="8 15" id="KW-0067">ATP-binding</keyword>
<dbReference type="FunFam" id="3.40.1110.10:FF:000087">
    <property type="entry name" value="Phospholipid-transporting ATPase"/>
    <property type="match status" value="1"/>
</dbReference>
<keyword evidence="7 15" id="KW-0547">Nucleotide-binding</keyword>
<dbReference type="Proteomes" id="UP000183832">
    <property type="component" value="Unassembled WGS sequence"/>
</dbReference>
<dbReference type="InterPro" id="IPR008250">
    <property type="entry name" value="ATPase_P-typ_transduc_dom_A_sf"/>
</dbReference>
<dbReference type="InterPro" id="IPR044492">
    <property type="entry name" value="P_typ_ATPase_HD_dom"/>
</dbReference>
<comment type="similarity">
    <text evidence="3 17">Belongs to the cation transport ATPase (P-type) (TC 3.A.3) family. Type IV subfamily.</text>
</comment>
<feature type="transmembrane region" description="Helical" evidence="17">
    <location>
        <begin position="1276"/>
        <end position="1296"/>
    </location>
</feature>
<evidence type="ECO:0000256" key="18">
    <source>
        <dbReference type="SAM" id="MobiDB-lite"/>
    </source>
</evidence>
<feature type="binding site" evidence="15">
    <location>
        <position position="914"/>
    </location>
    <ligand>
        <name>ATP</name>
        <dbReference type="ChEBI" id="CHEBI:30616"/>
    </ligand>
</feature>
<dbReference type="PROSITE" id="PS00154">
    <property type="entry name" value="ATPASE_E1_E2"/>
    <property type="match status" value="1"/>
</dbReference>
<feature type="binding site" evidence="16">
    <location>
        <position position="1033"/>
    </location>
    <ligand>
        <name>Mg(2+)</name>
        <dbReference type="ChEBI" id="CHEBI:18420"/>
    </ligand>
</feature>
<organism evidence="22 23">
    <name type="scientific">Clunio marinus</name>
    <dbReference type="NCBI Taxonomy" id="568069"/>
    <lineage>
        <taxon>Eukaryota</taxon>
        <taxon>Metazoa</taxon>
        <taxon>Ecdysozoa</taxon>
        <taxon>Arthropoda</taxon>
        <taxon>Hexapoda</taxon>
        <taxon>Insecta</taxon>
        <taxon>Pterygota</taxon>
        <taxon>Neoptera</taxon>
        <taxon>Endopterygota</taxon>
        <taxon>Diptera</taxon>
        <taxon>Nematocera</taxon>
        <taxon>Chironomoidea</taxon>
        <taxon>Chironomidae</taxon>
        <taxon>Clunio</taxon>
    </lineage>
</organism>
<dbReference type="GO" id="GO:0000287">
    <property type="term" value="F:magnesium ion binding"/>
    <property type="evidence" value="ECO:0007669"/>
    <property type="project" value="UniProtKB-UniRule"/>
</dbReference>
<evidence type="ECO:0000259" key="20">
    <source>
        <dbReference type="Pfam" id="PF16209"/>
    </source>
</evidence>
<dbReference type="InterPro" id="IPR023299">
    <property type="entry name" value="ATPase_P-typ_cyto_dom_N"/>
</dbReference>
<evidence type="ECO:0000256" key="2">
    <source>
        <dbReference type="ARBA" id="ARBA00004308"/>
    </source>
</evidence>
<feature type="binding site" evidence="15">
    <location>
        <position position="834"/>
    </location>
    <ligand>
        <name>ATP</name>
        <dbReference type="ChEBI" id="CHEBI:30616"/>
    </ligand>
</feature>
<keyword evidence="10 17" id="KW-1278">Translocase</keyword>
<dbReference type="Gene3D" id="3.40.1110.10">
    <property type="entry name" value="Calcium-transporting ATPase, cytoplasmic domain N"/>
    <property type="match status" value="2"/>
</dbReference>
<dbReference type="SFLD" id="SFLDG00002">
    <property type="entry name" value="C1.7:_P-type_atpase_like"/>
    <property type="match status" value="1"/>
</dbReference>
<feature type="binding site" evidence="15">
    <location>
        <position position="1008"/>
    </location>
    <ligand>
        <name>ATP</name>
        <dbReference type="ChEBI" id="CHEBI:30616"/>
    </ligand>
</feature>
<dbReference type="SFLD" id="SFLDS00003">
    <property type="entry name" value="Haloacid_Dehalogenase"/>
    <property type="match status" value="1"/>
</dbReference>
<dbReference type="Gene3D" id="1.20.1110.10">
    <property type="entry name" value="Calcium-transporting ATPase, transmembrane domain"/>
    <property type="match status" value="1"/>
</dbReference>
<feature type="domain" description="P-type ATPase C-terminal" evidence="21">
    <location>
        <begin position="1055"/>
        <end position="1301"/>
    </location>
</feature>
<feature type="binding site" evidence="15">
    <location>
        <position position="425"/>
    </location>
    <ligand>
        <name>ATP</name>
        <dbReference type="ChEBI" id="CHEBI:30616"/>
    </ligand>
</feature>
<dbReference type="PANTHER" id="PTHR24092">
    <property type="entry name" value="PROBABLE PHOSPHOLIPID-TRANSPORTING ATPASE"/>
    <property type="match status" value="1"/>
</dbReference>
<comment type="cofactor">
    <cofactor evidence="16">
        <name>Mg(2+)</name>
        <dbReference type="ChEBI" id="CHEBI:18420"/>
    </cofactor>
</comment>
<dbReference type="GO" id="GO:0045332">
    <property type="term" value="P:phospholipid translocation"/>
    <property type="evidence" value="ECO:0007669"/>
    <property type="project" value="TreeGrafter"/>
</dbReference>
<keyword evidence="4" id="KW-0597">Phosphoprotein</keyword>
<accession>A0A1J1HEU5</accession>
<feature type="transmembrane region" description="Helical" evidence="17">
    <location>
        <begin position="98"/>
        <end position="115"/>
    </location>
</feature>
<feature type="binding site" evidence="16">
    <location>
        <position position="425"/>
    </location>
    <ligand>
        <name>Mg(2+)</name>
        <dbReference type="ChEBI" id="CHEBI:18420"/>
    </ligand>
</feature>
<gene>
    <name evidence="22" type="ORF">CLUMA_CG000138</name>
</gene>
<dbReference type="GO" id="GO:0005886">
    <property type="term" value="C:plasma membrane"/>
    <property type="evidence" value="ECO:0007669"/>
    <property type="project" value="TreeGrafter"/>
</dbReference>
<dbReference type="Pfam" id="PF16209">
    <property type="entry name" value="PhoLip_ATPase_N"/>
    <property type="match status" value="1"/>
</dbReference>
<dbReference type="OrthoDB" id="377733at2759"/>
<feature type="binding site" evidence="15">
    <location>
        <position position="1002"/>
    </location>
    <ligand>
        <name>ATP</name>
        <dbReference type="ChEBI" id="CHEBI:30616"/>
    </ligand>
</feature>
<keyword evidence="6 16" id="KW-0479">Metal-binding</keyword>